<accession>A0A369LKN9</accession>
<evidence type="ECO:0000313" key="3">
    <source>
        <dbReference type="Proteomes" id="UP000253975"/>
    </source>
</evidence>
<evidence type="ECO:0000313" key="2">
    <source>
        <dbReference type="EMBL" id="RDB58705.1"/>
    </source>
</evidence>
<dbReference type="AlphaFoldDB" id="A0A369LKN9"/>
<keyword evidence="1" id="KW-0472">Membrane</keyword>
<comment type="caution">
    <text evidence="2">The sequence shown here is derived from an EMBL/GenBank/DDBJ whole genome shotgun (WGS) entry which is preliminary data.</text>
</comment>
<evidence type="ECO:0000256" key="1">
    <source>
        <dbReference type="SAM" id="Phobius"/>
    </source>
</evidence>
<feature type="transmembrane region" description="Helical" evidence="1">
    <location>
        <begin position="63"/>
        <end position="84"/>
    </location>
</feature>
<gene>
    <name evidence="2" type="ORF">C1881_05345</name>
</gene>
<sequence>MNDDNDLRALYLASQEDVHAPEQLKERTLELLDDNDAALASAALEPAASARKQRFMGLGRKPFYGIAACLALAALGFGAVQAMMHTNEGAADVGVLETANLDFTVKAYAAGTQSPLAAGDNGMIVFGHTSDLSQSSPEWDDNGTYTGCLFKVEAEGVKTVQAHISKGMLYRYDTQNVSYASNSELLYEASTWKPLKRGLGEHLSAYDKVAVGIANDGLSKDDPNKTYQVQMSKRLGQTAELNYDEGDEGAYFGLWTDEVGDFDASDDSMRDQFGTIANAFEGAELTVTVTFEDGHTSTQVINLHAGNFLADWNDASGEDLGALAIQPTLLEDGAEVPDSALVLRTVYGEVASSTSEAFPYANEPINEYANTTDEPMKLPNDGTGDFLENGVQVEIGKDGEVLSTYASAAADESSETMLDSRSEQTPSLTVNEISTELVDCLPESTPVEKTEIARMAPLDYWNRIIEQRCGFTIDSDWKASDGASILHVGYSLTNSSDERKLFRVPYMQGLGRIDGSATFYSAGNSAAPLMFVGAKNDGSTCGWYDNDVATLEPGESMKIDCYYEVSNSLLNRNDLAIAFGANDIPNIAVRISLA</sequence>
<organism evidence="2 3">
    <name type="scientific">Slackia isoflavoniconvertens</name>
    <dbReference type="NCBI Taxonomy" id="572010"/>
    <lineage>
        <taxon>Bacteria</taxon>
        <taxon>Bacillati</taxon>
        <taxon>Actinomycetota</taxon>
        <taxon>Coriobacteriia</taxon>
        <taxon>Eggerthellales</taxon>
        <taxon>Eggerthellaceae</taxon>
        <taxon>Slackia</taxon>
    </lineage>
</organism>
<dbReference type="RefSeq" id="WP_114615505.1">
    <property type="nucleotide sequence ID" value="NZ_PPTO01000007.1"/>
</dbReference>
<keyword evidence="1" id="KW-0812">Transmembrane</keyword>
<proteinExistence type="predicted"/>
<protein>
    <submittedName>
        <fullName evidence="2">Uncharacterized protein</fullName>
    </submittedName>
</protein>
<dbReference type="EMBL" id="PPTO01000007">
    <property type="protein sequence ID" value="RDB58705.1"/>
    <property type="molecule type" value="Genomic_DNA"/>
</dbReference>
<keyword evidence="1" id="KW-1133">Transmembrane helix</keyword>
<dbReference type="Proteomes" id="UP000253975">
    <property type="component" value="Unassembled WGS sequence"/>
</dbReference>
<name>A0A369LKN9_9ACTN</name>
<reference evidence="2 3" key="1">
    <citation type="journal article" date="2018" name="Elife">
        <title>Discovery and characterization of a prevalent human gut bacterial enzyme sufficient for the inactivation of a family of plant toxins.</title>
        <authorList>
            <person name="Koppel N."/>
            <person name="Bisanz J.E."/>
            <person name="Pandelia M.E."/>
            <person name="Turnbaugh P.J."/>
            <person name="Balskus E.P."/>
        </authorList>
    </citation>
    <scope>NUCLEOTIDE SEQUENCE [LARGE SCALE GENOMIC DNA]</scope>
    <source>
        <strain evidence="2 3">OB21 GAM31</strain>
    </source>
</reference>